<dbReference type="EMBL" id="CP005080">
    <property type="protein sequence ID" value="AGK80433.1"/>
    <property type="molecule type" value="Genomic_DNA"/>
</dbReference>
<dbReference type="HOGENOM" id="CLU_1980307_0_0_11"/>
<organism evidence="2 3">
    <name type="scientific">Streptomyces microflavus DSM 40593</name>
    <dbReference type="NCBI Taxonomy" id="1303692"/>
    <lineage>
        <taxon>Bacteria</taxon>
        <taxon>Bacillati</taxon>
        <taxon>Actinomycetota</taxon>
        <taxon>Actinomycetes</taxon>
        <taxon>Kitasatosporales</taxon>
        <taxon>Streptomycetaceae</taxon>
        <taxon>Streptomyces</taxon>
    </lineage>
</organism>
<dbReference type="RefSeq" id="WP_015611736.1">
    <property type="nucleotide sequence ID" value="NC_021177.1"/>
</dbReference>
<dbReference type="AlphaFoldDB" id="N0D3I5"/>
<proteinExistence type="predicted"/>
<protein>
    <submittedName>
        <fullName evidence="2">Uncharacterized protein</fullName>
    </submittedName>
</protein>
<dbReference type="Proteomes" id="UP000013304">
    <property type="component" value="Chromosome"/>
</dbReference>
<dbReference type="KEGG" id="sfi:SFUL_5545"/>
<feature type="region of interest" description="Disordered" evidence="1">
    <location>
        <begin position="1"/>
        <end position="20"/>
    </location>
</feature>
<evidence type="ECO:0000256" key="1">
    <source>
        <dbReference type="SAM" id="MobiDB-lite"/>
    </source>
</evidence>
<evidence type="ECO:0000313" key="2">
    <source>
        <dbReference type="EMBL" id="AGK80433.1"/>
    </source>
</evidence>
<reference evidence="2 3" key="1">
    <citation type="submission" date="2013-04" db="EMBL/GenBank/DDBJ databases">
        <title>Complete genome sequence of Streptomyces fulvissimus.</title>
        <authorList>
            <person name="Myronovskyi M."/>
            <person name="Tokovenko B."/>
            <person name="Manderscheid N."/>
            <person name="Petzke L."/>
            <person name="Luzhetskyy A."/>
        </authorList>
    </citation>
    <scope>NUCLEOTIDE SEQUENCE [LARGE SCALE GENOMIC DNA]</scope>
    <source>
        <strain evidence="2 3">DSM 40593</strain>
    </source>
</reference>
<gene>
    <name evidence="2" type="ORF">SFUL_5545</name>
</gene>
<evidence type="ECO:0000313" key="3">
    <source>
        <dbReference type="Proteomes" id="UP000013304"/>
    </source>
</evidence>
<accession>N0D3I5</accession>
<name>N0D3I5_STRMI</name>
<dbReference type="PATRIC" id="fig|1303692.3.peg.5570"/>
<feature type="compositionally biased region" description="Basic residues" evidence="1">
    <location>
        <begin position="1"/>
        <end position="11"/>
    </location>
</feature>
<dbReference type="eggNOG" id="ENOG503223Z">
    <property type="taxonomic scope" value="Bacteria"/>
</dbReference>
<sequence>MSTQHSTRRPLRAAQAIRGGQAGRRHVTRTAVIHRQLDQIAPGVAVVCIIPVTTAGMRGTHVLLLNDLAQPLGDADAHRAAGRLLRTAYPSGWDTAQDYYVRDGRMVDATPSAPAALGAPAAPAAL</sequence>